<feature type="transmembrane region" description="Helical" evidence="5">
    <location>
        <begin position="162"/>
        <end position="182"/>
    </location>
</feature>
<keyword evidence="2 5" id="KW-0812">Transmembrane</keyword>
<keyword evidence="3 5" id="KW-1133">Transmembrane helix</keyword>
<gene>
    <name evidence="7" type="ORF">TVAG_114820</name>
</gene>
<dbReference type="VEuPathDB" id="TrichDB:TVAG_114820"/>
<keyword evidence="4 5" id="KW-0472">Membrane</keyword>
<evidence type="ECO:0000259" key="6">
    <source>
        <dbReference type="Pfam" id="PF00892"/>
    </source>
</evidence>
<evidence type="ECO:0000256" key="1">
    <source>
        <dbReference type="ARBA" id="ARBA00004141"/>
    </source>
</evidence>
<dbReference type="EMBL" id="DS113780">
    <property type="protein sequence ID" value="EAX95971.1"/>
    <property type="molecule type" value="Genomic_DNA"/>
</dbReference>
<organism evidence="7 8">
    <name type="scientific">Trichomonas vaginalis (strain ATCC PRA-98 / G3)</name>
    <dbReference type="NCBI Taxonomy" id="412133"/>
    <lineage>
        <taxon>Eukaryota</taxon>
        <taxon>Metamonada</taxon>
        <taxon>Parabasalia</taxon>
        <taxon>Trichomonadida</taxon>
        <taxon>Trichomonadidae</taxon>
        <taxon>Trichomonas</taxon>
    </lineage>
</organism>
<dbReference type="Proteomes" id="UP000001542">
    <property type="component" value="Unassembled WGS sequence"/>
</dbReference>
<evidence type="ECO:0000256" key="4">
    <source>
        <dbReference type="ARBA" id="ARBA00023136"/>
    </source>
</evidence>
<evidence type="ECO:0000256" key="2">
    <source>
        <dbReference type="ARBA" id="ARBA00022692"/>
    </source>
</evidence>
<evidence type="ECO:0000256" key="5">
    <source>
        <dbReference type="SAM" id="Phobius"/>
    </source>
</evidence>
<dbReference type="InterPro" id="IPR050638">
    <property type="entry name" value="AA-Vitamin_Transporters"/>
</dbReference>
<name>A2FGK5_TRIV3</name>
<feature type="transmembrane region" description="Helical" evidence="5">
    <location>
        <begin position="97"/>
        <end position="120"/>
    </location>
</feature>
<dbReference type="PANTHER" id="PTHR32322:SF2">
    <property type="entry name" value="EAMA DOMAIN-CONTAINING PROTEIN"/>
    <property type="match status" value="1"/>
</dbReference>
<keyword evidence="8" id="KW-1185">Reference proteome</keyword>
<sequence length="327" mass="35573">MSKVSGYIVLGILSVCYGSAYAFVSKALKYYEGSVLNSMRMWFAFSGALTVFLINYIFVGSFRSSLSRYKTPALSCMFCGTLNYGLPHSMISIAQSTIPSTIVIIAQPFVSMFVLLFSAVLLPDEKLTLTKFLIQCVAITGAIITSVPNFANIDFASGGFSFFHHVLLIGALFSFAFGSIYIKKYLTNCNSILMAVYQLLGSAIYATLFSIYRNTFVGYIGNILAPDLKALFYPVLLGLGFTCSATFMSTYTIRKLGVTIAGFANYGQIIVGIIVGVFFMGEWNSYSGKDIAIALFGVAVLAISMICGLVIKEKVRTDDEENLLSSA</sequence>
<dbReference type="Pfam" id="PF00892">
    <property type="entry name" value="EamA"/>
    <property type="match status" value="1"/>
</dbReference>
<feature type="transmembrane region" description="Helical" evidence="5">
    <location>
        <begin position="232"/>
        <end position="253"/>
    </location>
</feature>
<evidence type="ECO:0000256" key="3">
    <source>
        <dbReference type="ARBA" id="ARBA00022989"/>
    </source>
</evidence>
<feature type="transmembrane region" description="Helical" evidence="5">
    <location>
        <begin position="291"/>
        <end position="311"/>
    </location>
</feature>
<dbReference type="GO" id="GO:0016020">
    <property type="term" value="C:membrane"/>
    <property type="evidence" value="ECO:0007669"/>
    <property type="project" value="UniProtKB-SubCell"/>
</dbReference>
<evidence type="ECO:0000313" key="8">
    <source>
        <dbReference type="Proteomes" id="UP000001542"/>
    </source>
</evidence>
<dbReference type="InterPro" id="IPR000620">
    <property type="entry name" value="EamA_dom"/>
</dbReference>
<evidence type="ECO:0000313" key="7">
    <source>
        <dbReference type="EMBL" id="EAX95971.1"/>
    </source>
</evidence>
<protein>
    <submittedName>
        <fullName evidence="7">Integral membrane protein, putative</fullName>
    </submittedName>
</protein>
<dbReference type="VEuPathDB" id="TrichDB:TVAGG3_0037180"/>
<reference evidence="7" key="1">
    <citation type="submission" date="2006-10" db="EMBL/GenBank/DDBJ databases">
        <authorList>
            <person name="Amadeo P."/>
            <person name="Zhao Q."/>
            <person name="Wortman J."/>
            <person name="Fraser-Liggett C."/>
            <person name="Carlton J."/>
        </authorList>
    </citation>
    <scope>NUCLEOTIDE SEQUENCE</scope>
    <source>
        <strain evidence="7">G3</strain>
    </source>
</reference>
<feature type="transmembrane region" description="Helical" evidence="5">
    <location>
        <begin position="260"/>
        <end position="279"/>
    </location>
</feature>
<feature type="domain" description="EamA" evidence="6">
    <location>
        <begin position="5"/>
        <end position="146"/>
    </location>
</feature>
<dbReference type="InParanoid" id="A2FGK5"/>
<dbReference type="RefSeq" id="XP_001308901.1">
    <property type="nucleotide sequence ID" value="XM_001308900.1"/>
</dbReference>
<reference evidence="7" key="2">
    <citation type="journal article" date="2007" name="Science">
        <title>Draft genome sequence of the sexually transmitted pathogen Trichomonas vaginalis.</title>
        <authorList>
            <person name="Carlton J.M."/>
            <person name="Hirt R.P."/>
            <person name="Silva J.C."/>
            <person name="Delcher A.L."/>
            <person name="Schatz M."/>
            <person name="Zhao Q."/>
            <person name="Wortman J.R."/>
            <person name="Bidwell S.L."/>
            <person name="Alsmark U.C.M."/>
            <person name="Besteiro S."/>
            <person name="Sicheritz-Ponten T."/>
            <person name="Noel C.J."/>
            <person name="Dacks J.B."/>
            <person name="Foster P.G."/>
            <person name="Simillion C."/>
            <person name="Van de Peer Y."/>
            <person name="Miranda-Saavedra D."/>
            <person name="Barton G.J."/>
            <person name="Westrop G.D."/>
            <person name="Mueller S."/>
            <person name="Dessi D."/>
            <person name="Fiori P.L."/>
            <person name="Ren Q."/>
            <person name="Paulsen I."/>
            <person name="Zhang H."/>
            <person name="Bastida-Corcuera F.D."/>
            <person name="Simoes-Barbosa A."/>
            <person name="Brown M.T."/>
            <person name="Hayes R.D."/>
            <person name="Mukherjee M."/>
            <person name="Okumura C.Y."/>
            <person name="Schneider R."/>
            <person name="Smith A.J."/>
            <person name="Vanacova S."/>
            <person name="Villalvazo M."/>
            <person name="Haas B.J."/>
            <person name="Pertea M."/>
            <person name="Feldblyum T.V."/>
            <person name="Utterback T.R."/>
            <person name="Shu C.L."/>
            <person name="Osoegawa K."/>
            <person name="de Jong P.J."/>
            <person name="Hrdy I."/>
            <person name="Horvathova L."/>
            <person name="Zubacova Z."/>
            <person name="Dolezal P."/>
            <person name="Malik S.B."/>
            <person name="Logsdon J.M. Jr."/>
            <person name="Henze K."/>
            <person name="Gupta A."/>
            <person name="Wang C.C."/>
            <person name="Dunne R.L."/>
            <person name="Upcroft J.A."/>
            <person name="Upcroft P."/>
            <person name="White O."/>
            <person name="Salzberg S.L."/>
            <person name="Tang P."/>
            <person name="Chiu C.-H."/>
            <person name="Lee Y.-S."/>
            <person name="Embley T.M."/>
            <person name="Coombs G.H."/>
            <person name="Mottram J.C."/>
            <person name="Tachezy J."/>
            <person name="Fraser-Liggett C.M."/>
            <person name="Johnson P.J."/>
        </authorList>
    </citation>
    <scope>NUCLEOTIDE SEQUENCE [LARGE SCALE GENOMIC DNA]</scope>
    <source>
        <strain evidence="7">G3</strain>
    </source>
</reference>
<feature type="transmembrane region" description="Helical" evidence="5">
    <location>
        <begin position="7"/>
        <end position="28"/>
    </location>
</feature>
<dbReference type="AlphaFoldDB" id="A2FGK5"/>
<dbReference type="KEGG" id="tva:4753736"/>
<feature type="transmembrane region" description="Helical" evidence="5">
    <location>
        <begin position="194"/>
        <end position="212"/>
    </location>
</feature>
<comment type="subcellular location">
    <subcellularLocation>
        <location evidence="1">Membrane</location>
        <topology evidence="1">Multi-pass membrane protein</topology>
    </subcellularLocation>
</comment>
<dbReference type="PANTHER" id="PTHR32322">
    <property type="entry name" value="INNER MEMBRANE TRANSPORTER"/>
    <property type="match status" value="1"/>
</dbReference>
<proteinExistence type="predicted"/>
<accession>A2FGK5</accession>
<feature type="transmembrane region" description="Helical" evidence="5">
    <location>
        <begin position="40"/>
        <end position="59"/>
    </location>
</feature>
<dbReference type="OrthoDB" id="10541133at2759"/>